<dbReference type="RefSeq" id="WP_145114054.1">
    <property type="nucleotide sequence ID" value="NZ_CP036349.1"/>
</dbReference>
<name>A0A518KB98_9BACT</name>
<keyword evidence="4" id="KW-1185">Reference proteome</keyword>
<evidence type="ECO:0000313" key="4">
    <source>
        <dbReference type="Proteomes" id="UP000316426"/>
    </source>
</evidence>
<organism evidence="3 4">
    <name type="scientific">Botrimarina mediterranea</name>
    <dbReference type="NCBI Taxonomy" id="2528022"/>
    <lineage>
        <taxon>Bacteria</taxon>
        <taxon>Pseudomonadati</taxon>
        <taxon>Planctomycetota</taxon>
        <taxon>Planctomycetia</taxon>
        <taxon>Pirellulales</taxon>
        <taxon>Lacipirellulaceae</taxon>
        <taxon>Botrimarina</taxon>
    </lineage>
</organism>
<dbReference type="EMBL" id="CP036349">
    <property type="protein sequence ID" value="QDV75076.1"/>
    <property type="molecule type" value="Genomic_DNA"/>
</dbReference>
<evidence type="ECO:0000256" key="1">
    <source>
        <dbReference type="SAM" id="MobiDB-lite"/>
    </source>
</evidence>
<evidence type="ECO:0008006" key="5">
    <source>
        <dbReference type="Google" id="ProtNLM"/>
    </source>
</evidence>
<proteinExistence type="predicted"/>
<evidence type="ECO:0000313" key="3">
    <source>
        <dbReference type="EMBL" id="QDV75076.1"/>
    </source>
</evidence>
<evidence type="ECO:0000256" key="2">
    <source>
        <dbReference type="SAM" id="SignalP"/>
    </source>
</evidence>
<sequence length="224" mass="24008" precursor="true">MHRFALAALLTATTALAAEPQQARLTIGEKVYNVPVGKAFAVRVAGERVTLRIEMLDEKAFDAAGVSFRYPMSLEAGESSGDAGVRVWTLQGRTTAVMLQQYGDDLDAKSLRDVLAENLVASAGKDSEKPKTVRLTTPGRAYDGLQFNYTTPARGKSPATVTVQNLFTFASTEGVFALMVQDVRPEGEGESAEYTETLRLLGDSLKTGDEPVASDTAPEEDAAK</sequence>
<feature type="signal peptide" evidence="2">
    <location>
        <begin position="1"/>
        <end position="17"/>
    </location>
</feature>
<dbReference type="KEGG" id="bmei:Spa11_32850"/>
<accession>A0A518KB98</accession>
<keyword evidence="2" id="KW-0732">Signal</keyword>
<feature type="region of interest" description="Disordered" evidence="1">
    <location>
        <begin position="202"/>
        <end position="224"/>
    </location>
</feature>
<reference evidence="3 4" key="1">
    <citation type="submission" date="2019-02" db="EMBL/GenBank/DDBJ databases">
        <title>Deep-cultivation of Planctomycetes and their phenomic and genomic characterization uncovers novel biology.</title>
        <authorList>
            <person name="Wiegand S."/>
            <person name="Jogler M."/>
            <person name="Boedeker C."/>
            <person name="Pinto D."/>
            <person name="Vollmers J."/>
            <person name="Rivas-Marin E."/>
            <person name="Kohn T."/>
            <person name="Peeters S.H."/>
            <person name="Heuer A."/>
            <person name="Rast P."/>
            <person name="Oberbeckmann S."/>
            <person name="Bunk B."/>
            <person name="Jeske O."/>
            <person name="Meyerdierks A."/>
            <person name="Storesund J.E."/>
            <person name="Kallscheuer N."/>
            <person name="Luecker S."/>
            <person name="Lage O.M."/>
            <person name="Pohl T."/>
            <person name="Merkel B.J."/>
            <person name="Hornburger P."/>
            <person name="Mueller R.-W."/>
            <person name="Bruemmer F."/>
            <person name="Labrenz M."/>
            <person name="Spormann A.M."/>
            <person name="Op den Camp H."/>
            <person name="Overmann J."/>
            <person name="Amann R."/>
            <person name="Jetten M.S.M."/>
            <person name="Mascher T."/>
            <person name="Medema M.H."/>
            <person name="Devos D.P."/>
            <person name="Kaster A.-K."/>
            <person name="Ovreas L."/>
            <person name="Rohde M."/>
            <person name="Galperin M.Y."/>
            <person name="Jogler C."/>
        </authorList>
    </citation>
    <scope>NUCLEOTIDE SEQUENCE [LARGE SCALE GENOMIC DNA]</scope>
    <source>
        <strain evidence="3 4">Spa11</strain>
    </source>
</reference>
<feature type="chain" id="PRO_5021923968" description="DUF1795 domain-containing protein" evidence="2">
    <location>
        <begin position="18"/>
        <end position="224"/>
    </location>
</feature>
<protein>
    <recommendedName>
        <fullName evidence="5">DUF1795 domain-containing protein</fullName>
    </recommendedName>
</protein>
<dbReference type="AlphaFoldDB" id="A0A518KB98"/>
<dbReference type="Proteomes" id="UP000316426">
    <property type="component" value="Chromosome"/>
</dbReference>
<gene>
    <name evidence="3" type="ORF">Spa11_32850</name>
</gene>